<gene>
    <name evidence="2" type="ORF">DLM78_17925</name>
</gene>
<protein>
    <submittedName>
        <fullName evidence="2">Uncharacterized protein</fullName>
    </submittedName>
</protein>
<feature type="transmembrane region" description="Helical" evidence="1">
    <location>
        <begin position="12"/>
        <end position="33"/>
    </location>
</feature>
<keyword evidence="1" id="KW-0812">Transmembrane</keyword>
<evidence type="ECO:0000256" key="1">
    <source>
        <dbReference type="SAM" id="Phobius"/>
    </source>
</evidence>
<comment type="caution">
    <text evidence="2">The sequence shown here is derived from an EMBL/GenBank/DDBJ whole genome shotgun (WGS) entry which is preliminary data.</text>
</comment>
<organism evidence="2 3">
    <name type="scientific">Leptospira stimsonii</name>
    <dbReference type="NCBI Taxonomy" id="2202203"/>
    <lineage>
        <taxon>Bacteria</taxon>
        <taxon>Pseudomonadati</taxon>
        <taxon>Spirochaetota</taxon>
        <taxon>Spirochaetia</taxon>
        <taxon>Leptospirales</taxon>
        <taxon>Leptospiraceae</taxon>
        <taxon>Leptospira</taxon>
    </lineage>
</organism>
<sequence>METRNRSISFRIYTFVIFLILYGRSFHKASHFFTFWNRILLTFELFLESDFRIFGFFLLKSGILSLKKWMKSSSP</sequence>
<accession>A0A8B3CQH4</accession>
<evidence type="ECO:0000313" key="2">
    <source>
        <dbReference type="EMBL" id="RHX84593.1"/>
    </source>
</evidence>
<name>A0A8B3CQH4_9LEPT</name>
<dbReference type="Proteomes" id="UP000266669">
    <property type="component" value="Unassembled WGS sequence"/>
</dbReference>
<evidence type="ECO:0000313" key="3">
    <source>
        <dbReference type="Proteomes" id="UP000266669"/>
    </source>
</evidence>
<reference evidence="3" key="1">
    <citation type="submission" date="2018-05" db="EMBL/GenBank/DDBJ databases">
        <title>Leptospira yasudae sp. nov. and Leptospira stimsonii sp. nov., two pathogenic species of the genus Leptospira isolated from environmental sources.</title>
        <authorList>
            <person name="Casanovas-Massana A."/>
            <person name="Hamond C."/>
            <person name="Santos L.A."/>
            <person name="Hacker K.P."/>
            <person name="Balassiano I."/>
            <person name="Medeiros M.A."/>
            <person name="Reis M.G."/>
            <person name="Ko A.I."/>
            <person name="Wunder E.A."/>
        </authorList>
    </citation>
    <scope>NUCLEOTIDE SEQUENCE [LARGE SCALE GENOMIC DNA]</scope>
    <source>
        <strain evidence="3">AMB6-RJ</strain>
    </source>
</reference>
<dbReference type="AlphaFoldDB" id="A0A8B3CQH4"/>
<keyword evidence="1" id="KW-0472">Membrane</keyword>
<dbReference type="EMBL" id="QHCS01000005">
    <property type="protein sequence ID" value="RHX84593.1"/>
    <property type="molecule type" value="Genomic_DNA"/>
</dbReference>
<proteinExistence type="predicted"/>
<keyword evidence="1" id="KW-1133">Transmembrane helix</keyword>